<feature type="transmembrane region" description="Helical" evidence="7">
    <location>
        <begin position="83"/>
        <end position="108"/>
    </location>
</feature>
<dbReference type="OrthoDB" id="42615at2"/>
<dbReference type="EMBL" id="FRCP01000018">
    <property type="protein sequence ID" value="SHM83017.1"/>
    <property type="molecule type" value="Genomic_DNA"/>
</dbReference>
<accession>A0A1M7LXE4</accession>
<dbReference type="Proteomes" id="UP000184038">
    <property type="component" value="Unassembled WGS sequence"/>
</dbReference>
<proteinExistence type="inferred from homology"/>
<dbReference type="Gene3D" id="1.10.3720.10">
    <property type="entry name" value="MetI-like"/>
    <property type="match status" value="1"/>
</dbReference>
<dbReference type="GO" id="GO:0005886">
    <property type="term" value="C:plasma membrane"/>
    <property type="evidence" value="ECO:0007669"/>
    <property type="project" value="UniProtKB-SubCell"/>
</dbReference>
<dbReference type="InterPro" id="IPR051393">
    <property type="entry name" value="ABC_transporter_permease"/>
</dbReference>
<evidence type="ECO:0000256" key="2">
    <source>
        <dbReference type="ARBA" id="ARBA00022448"/>
    </source>
</evidence>
<evidence type="ECO:0000259" key="8">
    <source>
        <dbReference type="PROSITE" id="PS50928"/>
    </source>
</evidence>
<sequence length="309" mass="35072">MKKNKTAQKSKRTIAQKRENRYGYAFVMPWILGLFIFTLVPMIFSAVLSVCEWDIVTGLKTIKFVGLDNFKRLTVDPDFKKSLIVTFKFCLISIPFYQIISLGIALLLNMRVKFMKSFRLIYFLPSIIPVIASTMIWTQIFGEQGLLNQALKIFGIKGPAWLNNPKTALYALIIMGVWGVGNTMIIYLSGLQGVSAELKEAAAIDGANSFVTFFKIVVPMISPTIFFNVVMAVISSFQYFTQAFVMTEGGPLKSTLFYNLYLYTTAYKNYEMGYAAALAWVMFAIIMVFTLLVIKSSSFWVYYQNDDKI</sequence>
<protein>
    <submittedName>
        <fullName evidence="9">Multiple sugar transport system permease protein</fullName>
    </submittedName>
</protein>
<keyword evidence="5 7" id="KW-1133">Transmembrane helix</keyword>
<keyword evidence="9" id="KW-0762">Sugar transport</keyword>
<evidence type="ECO:0000256" key="6">
    <source>
        <dbReference type="ARBA" id="ARBA00023136"/>
    </source>
</evidence>
<dbReference type="InterPro" id="IPR035906">
    <property type="entry name" value="MetI-like_sf"/>
</dbReference>
<keyword evidence="4 7" id="KW-0812">Transmembrane</keyword>
<evidence type="ECO:0000256" key="7">
    <source>
        <dbReference type="RuleBase" id="RU363032"/>
    </source>
</evidence>
<name>A0A1M7LXE4_9FIRM</name>
<dbReference type="InterPro" id="IPR000515">
    <property type="entry name" value="MetI-like"/>
</dbReference>
<dbReference type="AlphaFoldDB" id="A0A1M7LXE4"/>
<organism evidence="9 10">
    <name type="scientific">Anaerosporobacter mobilis DSM 15930</name>
    <dbReference type="NCBI Taxonomy" id="1120996"/>
    <lineage>
        <taxon>Bacteria</taxon>
        <taxon>Bacillati</taxon>
        <taxon>Bacillota</taxon>
        <taxon>Clostridia</taxon>
        <taxon>Lachnospirales</taxon>
        <taxon>Lachnospiraceae</taxon>
        <taxon>Anaerosporobacter</taxon>
    </lineage>
</organism>
<keyword evidence="6 7" id="KW-0472">Membrane</keyword>
<dbReference type="PANTHER" id="PTHR30193">
    <property type="entry name" value="ABC TRANSPORTER PERMEASE PROTEIN"/>
    <property type="match status" value="1"/>
</dbReference>
<gene>
    <name evidence="9" type="ORF">SAMN02746066_03491</name>
</gene>
<evidence type="ECO:0000256" key="3">
    <source>
        <dbReference type="ARBA" id="ARBA00022475"/>
    </source>
</evidence>
<comment type="similarity">
    <text evidence="7">Belongs to the binding-protein-dependent transport system permease family.</text>
</comment>
<dbReference type="GO" id="GO:0055085">
    <property type="term" value="P:transmembrane transport"/>
    <property type="evidence" value="ECO:0007669"/>
    <property type="project" value="InterPro"/>
</dbReference>
<dbReference type="Pfam" id="PF00528">
    <property type="entry name" value="BPD_transp_1"/>
    <property type="match status" value="1"/>
</dbReference>
<feature type="transmembrane region" description="Helical" evidence="7">
    <location>
        <begin position="120"/>
        <end position="140"/>
    </location>
</feature>
<dbReference type="PROSITE" id="PS50928">
    <property type="entry name" value="ABC_TM1"/>
    <property type="match status" value="1"/>
</dbReference>
<feature type="transmembrane region" description="Helical" evidence="7">
    <location>
        <begin position="210"/>
        <end position="234"/>
    </location>
</feature>
<dbReference type="RefSeq" id="WP_073289687.1">
    <property type="nucleotide sequence ID" value="NZ_FRCP01000018.1"/>
</dbReference>
<feature type="domain" description="ABC transmembrane type-1" evidence="8">
    <location>
        <begin position="83"/>
        <end position="293"/>
    </location>
</feature>
<evidence type="ECO:0000256" key="4">
    <source>
        <dbReference type="ARBA" id="ARBA00022692"/>
    </source>
</evidence>
<dbReference type="CDD" id="cd06261">
    <property type="entry name" value="TM_PBP2"/>
    <property type="match status" value="1"/>
</dbReference>
<evidence type="ECO:0000313" key="9">
    <source>
        <dbReference type="EMBL" id="SHM83017.1"/>
    </source>
</evidence>
<reference evidence="9 10" key="1">
    <citation type="submission" date="2016-11" db="EMBL/GenBank/DDBJ databases">
        <authorList>
            <person name="Jaros S."/>
            <person name="Januszkiewicz K."/>
            <person name="Wedrychowicz H."/>
        </authorList>
    </citation>
    <scope>NUCLEOTIDE SEQUENCE [LARGE SCALE GENOMIC DNA]</scope>
    <source>
        <strain evidence="9 10">DSM 15930</strain>
    </source>
</reference>
<dbReference type="PANTHER" id="PTHR30193:SF1">
    <property type="entry name" value="ABC TRANSPORTER PERMEASE PROTEIN YESP-RELATED"/>
    <property type="match status" value="1"/>
</dbReference>
<evidence type="ECO:0000256" key="1">
    <source>
        <dbReference type="ARBA" id="ARBA00004651"/>
    </source>
</evidence>
<keyword evidence="10" id="KW-1185">Reference proteome</keyword>
<feature type="transmembrane region" description="Helical" evidence="7">
    <location>
        <begin position="168"/>
        <end position="189"/>
    </location>
</feature>
<evidence type="ECO:0000256" key="5">
    <source>
        <dbReference type="ARBA" id="ARBA00022989"/>
    </source>
</evidence>
<keyword evidence="3" id="KW-1003">Cell membrane</keyword>
<comment type="subcellular location">
    <subcellularLocation>
        <location evidence="1 7">Cell membrane</location>
        <topology evidence="1 7">Multi-pass membrane protein</topology>
    </subcellularLocation>
</comment>
<keyword evidence="2 7" id="KW-0813">Transport</keyword>
<feature type="transmembrane region" description="Helical" evidence="7">
    <location>
        <begin position="21"/>
        <end position="44"/>
    </location>
</feature>
<dbReference type="STRING" id="1120996.SAMN02746066_03491"/>
<evidence type="ECO:0000313" key="10">
    <source>
        <dbReference type="Proteomes" id="UP000184038"/>
    </source>
</evidence>
<dbReference type="SUPFAM" id="SSF161098">
    <property type="entry name" value="MetI-like"/>
    <property type="match status" value="1"/>
</dbReference>
<feature type="transmembrane region" description="Helical" evidence="7">
    <location>
        <begin position="272"/>
        <end position="294"/>
    </location>
</feature>